<name>A0A7C4Q1P0_9CHLR</name>
<comment type="similarity">
    <text evidence="2 4">Belongs to the FliE family.</text>
</comment>
<dbReference type="EMBL" id="DSXR01000057">
    <property type="protein sequence ID" value="HGS87164.1"/>
    <property type="molecule type" value="Genomic_DNA"/>
</dbReference>
<sequence length="100" mass="11138">MNIPPVSISSVYRASEPQGVPKPASANLQSVTKTFEEMLNSLNESQLKADDLVQKLALGENVDLHTVMIGLEENDVNFRVALAIRDKLVEAYHEIMRMQV</sequence>
<dbReference type="InterPro" id="IPR001624">
    <property type="entry name" value="FliE"/>
</dbReference>
<dbReference type="GO" id="GO:0005198">
    <property type="term" value="F:structural molecule activity"/>
    <property type="evidence" value="ECO:0007669"/>
    <property type="project" value="UniProtKB-UniRule"/>
</dbReference>
<keyword evidence="6" id="KW-0966">Cell projection</keyword>
<dbReference type="PANTHER" id="PTHR34653">
    <property type="match status" value="1"/>
</dbReference>
<dbReference type="PANTHER" id="PTHR34653:SF1">
    <property type="entry name" value="FLAGELLAR HOOK-BASAL BODY COMPLEX PROTEIN FLIE"/>
    <property type="match status" value="1"/>
</dbReference>
<evidence type="ECO:0000256" key="2">
    <source>
        <dbReference type="ARBA" id="ARBA00009272"/>
    </source>
</evidence>
<reference evidence="6" key="1">
    <citation type="journal article" date="2020" name="mSystems">
        <title>Genome- and Community-Level Interaction Insights into Carbon Utilization and Element Cycling Functions of Hydrothermarchaeota in Hydrothermal Sediment.</title>
        <authorList>
            <person name="Zhou Z."/>
            <person name="Liu Y."/>
            <person name="Xu W."/>
            <person name="Pan J."/>
            <person name="Luo Z.H."/>
            <person name="Li M."/>
        </authorList>
    </citation>
    <scope>NUCLEOTIDE SEQUENCE [LARGE SCALE GENOMIC DNA]</scope>
    <source>
        <strain evidence="6">SpSt-556</strain>
    </source>
</reference>
<evidence type="ECO:0000313" key="6">
    <source>
        <dbReference type="EMBL" id="HGS87164.1"/>
    </source>
</evidence>
<gene>
    <name evidence="4 6" type="primary">fliE</name>
    <name evidence="6" type="ORF">ENT17_06040</name>
</gene>
<evidence type="ECO:0000256" key="5">
    <source>
        <dbReference type="NCBIfam" id="TIGR00205"/>
    </source>
</evidence>
<dbReference type="NCBIfam" id="TIGR00205">
    <property type="entry name" value="fliE"/>
    <property type="match status" value="1"/>
</dbReference>
<keyword evidence="3 4" id="KW-0975">Bacterial flagellum</keyword>
<organism evidence="6">
    <name type="scientific">Bellilinea caldifistulae</name>
    <dbReference type="NCBI Taxonomy" id="360411"/>
    <lineage>
        <taxon>Bacteria</taxon>
        <taxon>Bacillati</taxon>
        <taxon>Chloroflexota</taxon>
        <taxon>Anaerolineae</taxon>
        <taxon>Anaerolineales</taxon>
        <taxon>Anaerolineaceae</taxon>
        <taxon>Bellilinea</taxon>
    </lineage>
</organism>
<evidence type="ECO:0000256" key="4">
    <source>
        <dbReference type="HAMAP-Rule" id="MF_00724"/>
    </source>
</evidence>
<dbReference type="GO" id="GO:0071973">
    <property type="term" value="P:bacterial-type flagellum-dependent cell motility"/>
    <property type="evidence" value="ECO:0007669"/>
    <property type="project" value="InterPro"/>
</dbReference>
<comment type="subcellular location">
    <subcellularLocation>
        <location evidence="1 4">Bacterial flagellum basal body</location>
    </subcellularLocation>
</comment>
<proteinExistence type="inferred from homology"/>
<keyword evidence="6" id="KW-0969">Cilium</keyword>
<keyword evidence="6" id="KW-0282">Flagellum</keyword>
<dbReference type="PRINTS" id="PR01006">
    <property type="entry name" value="FLGHOOKFLIE"/>
</dbReference>
<dbReference type="HAMAP" id="MF_00724">
    <property type="entry name" value="FliE"/>
    <property type="match status" value="1"/>
</dbReference>
<dbReference type="Pfam" id="PF02049">
    <property type="entry name" value="FliE"/>
    <property type="match status" value="1"/>
</dbReference>
<accession>A0A7C4Q1P0</accession>
<protein>
    <recommendedName>
        <fullName evidence="4 5">Flagellar hook-basal body complex protein FliE</fullName>
    </recommendedName>
</protein>
<dbReference type="AlphaFoldDB" id="A0A7C4Q1P0"/>
<evidence type="ECO:0000256" key="1">
    <source>
        <dbReference type="ARBA" id="ARBA00004117"/>
    </source>
</evidence>
<dbReference type="GO" id="GO:0003774">
    <property type="term" value="F:cytoskeletal motor activity"/>
    <property type="evidence" value="ECO:0007669"/>
    <property type="project" value="InterPro"/>
</dbReference>
<comment type="caution">
    <text evidence="6">The sequence shown here is derived from an EMBL/GenBank/DDBJ whole genome shotgun (WGS) entry which is preliminary data.</text>
</comment>
<dbReference type="GO" id="GO:0009425">
    <property type="term" value="C:bacterial-type flagellum basal body"/>
    <property type="evidence" value="ECO:0007669"/>
    <property type="project" value="UniProtKB-SubCell"/>
</dbReference>
<evidence type="ECO:0000256" key="3">
    <source>
        <dbReference type="ARBA" id="ARBA00023143"/>
    </source>
</evidence>